<feature type="region of interest" description="Disordered" evidence="5">
    <location>
        <begin position="68"/>
        <end position="90"/>
    </location>
</feature>
<dbReference type="InParanoid" id="A0A7M7G031"/>
<evidence type="ECO:0000256" key="1">
    <source>
        <dbReference type="ARBA" id="ARBA00004370"/>
    </source>
</evidence>
<dbReference type="InterPro" id="IPR031778">
    <property type="entry name" value="Sortilin_N"/>
</dbReference>
<keyword evidence="6" id="KW-0812">Transmembrane</keyword>
<name>A0A7M7G031_STRPU</name>
<dbReference type="SMART" id="SM00602">
    <property type="entry name" value="VPS10"/>
    <property type="match status" value="1"/>
</dbReference>
<dbReference type="Gene3D" id="3.30.60.270">
    <property type="match status" value="1"/>
</dbReference>
<dbReference type="SUPFAM" id="SSF110296">
    <property type="entry name" value="Oligoxyloglucan reducing end-specific cellobiohydrolase"/>
    <property type="match status" value="1"/>
</dbReference>
<comment type="subcellular location">
    <subcellularLocation>
        <location evidence="1">Membrane</location>
    </subcellularLocation>
</comment>
<dbReference type="OMA" id="FAPFYSV"/>
<organism evidence="9 10">
    <name type="scientific">Strongylocentrotus purpuratus</name>
    <name type="common">Purple sea urchin</name>
    <dbReference type="NCBI Taxonomy" id="7668"/>
    <lineage>
        <taxon>Eukaryota</taxon>
        <taxon>Metazoa</taxon>
        <taxon>Echinodermata</taxon>
        <taxon>Eleutherozoa</taxon>
        <taxon>Echinozoa</taxon>
        <taxon>Echinoidea</taxon>
        <taxon>Euechinoidea</taxon>
        <taxon>Echinacea</taxon>
        <taxon>Camarodonta</taxon>
        <taxon>Echinidea</taxon>
        <taxon>Strongylocentrotidae</taxon>
        <taxon>Strongylocentrotus</taxon>
    </lineage>
</organism>
<dbReference type="KEGG" id="spu:754367"/>
<keyword evidence="6" id="KW-1133">Transmembrane helix</keyword>
<dbReference type="GeneID" id="754367"/>
<dbReference type="OrthoDB" id="443634at2759"/>
<keyword evidence="10" id="KW-1185">Reference proteome</keyword>
<evidence type="ECO:0000256" key="5">
    <source>
        <dbReference type="SAM" id="MobiDB-lite"/>
    </source>
</evidence>
<evidence type="ECO:0000313" key="9">
    <source>
        <dbReference type="EnsemblMetazoa" id="XP_001185329"/>
    </source>
</evidence>
<feature type="domain" description="VPS10" evidence="8">
    <location>
        <begin position="145"/>
        <end position="759"/>
    </location>
</feature>
<dbReference type="Pfam" id="PF15901">
    <property type="entry name" value="Sortilin_C"/>
    <property type="match status" value="1"/>
</dbReference>
<reference evidence="9" key="2">
    <citation type="submission" date="2021-01" db="UniProtKB">
        <authorList>
            <consortium name="EnsemblMetazoa"/>
        </authorList>
    </citation>
    <scope>IDENTIFICATION</scope>
</reference>
<evidence type="ECO:0000259" key="8">
    <source>
        <dbReference type="SMART" id="SM00602"/>
    </source>
</evidence>
<dbReference type="InterPro" id="IPR031777">
    <property type="entry name" value="Sortilin_C"/>
</dbReference>
<dbReference type="GO" id="GO:0005829">
    <property type="term" value="C:cytosol"/>
    <property type="evidence" value="ECO:0007669"/>
    <property type="project" value="GOC"/>
</dbReference>
<feature type="chain" id="PRO_5029798227" description="VPS10 domain-containing protein" evidence="7">
    <location>
        <begin position="23"/>
        <end position="837"/>
    </location>
</feature>
<keyword evidence="4" id="KW-0325">Glycoprotein</keyword>
<dbReference type="CTD" id="6272"/>
<accession>A0A7M7G031</accession>
<dbReference type="InterPro" id="IPR006581">
    <property type="entry name" value="VPS10"/>
</dbReference>
<dbReference type="GO" id="GO:0005794">
    <property type="term" value="C:Golgi apparatus"/>
    <property type="evidence" value="ECO:0000318"/>
    <property type="project" value="GO_Central"/>
</dbReference>
<dbReference type="Pfam" id="PF15902">
    <property type="entry name" value="Sortilin-Vps10"/>
    <property type="match status" value="1"/>
</dbReference>
<feature type="signal peptide" evidence="7">
    <location>
        <begin position="1"/>
        <end position="22"/>
    </location>
</feature>
<dbReference type="GO" id="GO:0006897">
    <property type="term" value="P:endocytosis"/>
    <property type="evidence" value="ECO:0000318"/>
    <property type="project" value="GO_Central"/>
</dbReference>
<dbReference type="Gene3D" id="2.130.10.10">
    <property type="entry name" value="YVTN repeat-like/Quinoprotein amine dehydrogenase"/>
    <property type="match status" value="1"/>
</dbReference>
<keyword evidence="3 6" id="KW-0472">Membrane</keyword>
<dbReference type="InterPro" id="IPR050310">
    <property type="entry name" value="VPS10-sortilin"/>
</dbReference>
<dbReference type="CDD" id="cd15482">
    <property type="entry name" value="Sialidase_non-viral"/>
    <property type="match status" value="1"/>
</dbReference>
<evidence type="ECO:0000256" key="2">
    <source>
        <dbReference type="ARBA" id="ARBA00022737"/>
    </source>
</evidence>
<dbReference type="PANTHER" id="PTHR12106">
    <property type="entry name" value="SORTILIN RELATED"/>
    <property type="match status" value="1"/>
</dbReference>
<evidence type="ECO:0000313" key="10">
    <source>
        <dbReference type="Proteomes" id="UP000007110"/>
    </source>
</evidence>
<keyword evidence="2" id="KW-0677">Repeat</keyword>
<sequence>MILTNILVFLSLIANFQIGIFGITTPGRNNDIYEFTQERPARSLDDIYNFRGNSLKLNGVDEADVAREAGGETRGRAARPMSSRSSSSRRRIVRSTSTVANCGVTGDQIDQISSNKFHLNDSNFNLALIWTGKDSKELLALTTMQYGFFTGQSHIWLSLDYGKTFTNIDDRIEGAIIRNTNGIFKSPLDTQRIILISYMSDMDVFSSKFYISKDGARTFSAVVLPFYPEGKIYFHPTHKDLMYVKTPNEENKIWLSRDFGMTWKALQSNVQQASWAASEMNAPDDLFMLQEEDGQLNLIKTSNIGMSFQTVQKRVQNFGIQGKFIYAAITSTSSTEKSQQSSSDVQHVLHVSTDRGHSWQPTQLPVITSDRFFSVLDMSEGLIFMHVDDPENTGTGTIYTSASDGIVFAESLLRHLFPNGNQVTDFYKVESMRGVYLASQVSSDSTIHTVITYDRGGIWSPVRKPAEVPCADTGVCQLQIHNQYSRLKGIRFPTGPISDSTATGLLLVHATVASSLELRPPDVYVTSDGGYNWRLALQGPHHLAITNSGGLLVAISTLEGTTDTIKFSYDEGQCWNSFKFTEEKIIVTGLLPEPSKKSLNVSIWGFGEDDSQWRSFMINFGSILSRQCGESDFMDWQPHETNGKAGCLLGQKETFRRVRPDALCRVSFEFEQLPTSTMHCLCDKSDYECDYGFYRNTKSTDCNLSPEFQHKDLEYCENGHEEELSSWGYRKIPGDSCVNGYQPQRNVEQLKTKCGASSQNKKSHSAAFGVIITLLVIVALGLLFMLYKKGTFNVLKGSIRTYRYSKLSQGDSCENDPLDLSESLQGYHDDSDEDMLE</sequence>
<dbReference type="AlphaFoldDB" id="A0A7M7G031"/>
<evidence type="ECO:0000256" key="3">
    <source>
        <dbReference type="ARBA" id="ARBA00023136"/>
    </source>
</evidence>
<dbReference type="EnsemblMetazoa" id="XM_001185329">
    <property type="protein sequence ID" value="XP_001185329"/>
    <property type="gene ID" value="LOC754367"/>
</dbReference>
<feature type="transmembrane region" description="Helical" evidence="6">
    <location>
        <begin position="766"/>
        <end position="787"/>
    </location>
</feature>
<proteinExistence type="predicted"/>
<dbReference type="GO" id="GO:0016050">
    <property type="term" value="P:vesicle organization"/>
    <property type="evidence" value="ECO:0000318"/>
    <property type="project" value="GO_Central"/>
</dbReference>
<keyword evidence="7" id="KW-0732">Signal</keyword>
<protein>
    <recommendedName>
        <fullName evidence="8">VPS10 domain-containing protein</fullName>
    </recommendedName>
</protein>
<dbReference type="FunCoup" id="A0A7M7G031">
    <property type="interactions" value="135"/>
</dbReference>
<dbReference type="InterPro" id="IPR015943">
    <property type="entry name" value="WD40/YVTN_repeat-like_dom_sf"/>
</dbReference>
<dbReference type="PANTHER" id="PTHR12106:SF23">
    <property type="entry name" value="SORTILIN"/>
    <property type="match status" value="1"/>
</dbReference>
<dbReference type="RefSeq" id="XP_001185329.2">
    <property type="nucleotide sequence ID" value="XM_001185329.4"/>
</dbReference>
<evidence type="ECO:0000256" key="4">
    <source>
        <dbReference type="ARBA" id="ARBA00023180"/>
    </source>
</evidence>
<dbReference type="GO" id="GO:0016020">
    <property type="term" value="C:membrane"/>
    <property type="evidence" value="ECO:0000318"/>
    <property type="project" value="GO_Central"/>
</dbReference>
<reference evidence="10" key="1">
    <citation type="submission" date="2015-02" db="EMBL/GenBank/DDBJ databases">
        <title>Genome sequencing for Strongylocentrotus purpuratus.</title>
        <authorList>
            <person name="Murali S."/>
            <person name="Liu Y."/>
            <person name="Vee V."/>
            <person name="English A."/>
            <person name="Wang M."/>
            <person name="Skinner E."/>
            <person name="Han Y."/>
            <person name="Muzny D.M."/>
            <person name="Worley K.C."/>
            <person name="Gibbs R.A."/>
        </authorList>
    </citation>
    <scope>NUCLEOTIDE SEQUENCE</scope>
</reference>
<evidence type="ECO:0000256" key="6">
    <source>
        <dbReference type="SAM" id="Phobius"/>
    </source>
</evidence>
<dbReference type="GO" id="GO:0006895">
    <property type="term" value="P:Golgi to endosome transport"/>
    <property type="evidence" value="ECO:0000318"/>
    <property type="project" value="GO_Central"/>
</dbReference>
<dbReference type="Gene3D" id="2.10.70.80">
    <property type="match status" value="1"/>
</dbReference>
<dbReference type="Proteomes" id="UP000007110">
    <property type="component" value="Unassembled WGS sequence"/>
</dbReference>
<evidence type="ECO:0000256" key="7">
    <source>
        <dbReference type="SAM" id="SignalP"/>
    </source>
</evidence>